<keyword evidence="1" id="KW-1133">Transmembrane helix</keyword>
<proteinExistence type="predicted"/>
<feature type="non-terminal residue" evidence="2">
    <location>
        <position position="1"/>
    </location>
</feature>
<evidence type="ECO:0000313" key="3">
    <source>
        <dbReference type="Proteomes" id="UP000823775"/>
    </source>
</evidence>
<dbReference type="Proteomes" id="UP000823775">
    <property type="component" value="Unassembled WGS sequence"/>
</dbReference>
<name>A0ABS8VDN4_DATST</name>
<gene>
    <name evidence="2" type="ORF">HAX54_033600</name>
</gene>
<organism evidence="2 3">
    <name type="scientific">Datura stramonium</name>
    <name type="common">Jimsonweed</name>
    <name type="synonym">Common thornapple</name>
    <dbReference type="NCBI Taxonomy" id="4076"/>
    <lineage>
        <taxon>Eukaryota</taxon>
        <taxon>Viridiplantae</taxon>
        <taxon>Streptophyta</taxon>
        <taxon>Embryophyta</taxon>
        <taxon>Tracheophyta</taxon>
        <taxon>Spermatophyta</taxon>
        <taxon>Magnoliopsida</taxon>
        <taxon>eudicotyledons</taxon>
        <taxon>Gunneridae</taxon>
        <taxon>Pentapetalae</taxon>
        <taxon>asterids</taxon>
        <taxon>lamiids</taxon>
        <taxon>Solanales</taxon>
        <taxon>Solanaceae</taxon>
        <taxon>Solanoideae</taxon>
        <taxon>Datureae</taxon>
        <taxon>Datura</taxon>
    </lineage>
</organism>
<comment type="caution">
    <text evidence="2">The sequence shown here is derived from an EMBL/GenBank/DDBJ whole genome shotgun (WGS) entry which is preliminary data.</text>
</comment>
<keyword evidence="3" id="KW-1185">Reference proteome</keyword>
<evidence type="ECO:0000256" key="1">
    <source>
        <dbReference type="SAM" id="Phobius"/>
    </source>
</evidence>
<dbReference type="EMBL" id="JACEIK010004304">
    <property type="protein sequence ID" value="MCD9644972.1"/>
    <property type="molecule type" value="Genomic_DNA"/>
</dbReference>
<evidence type="ECO:0000313" key="2">
    <source>
        <dbReference type="EMBL" id="MCD9644972.1"/>
    </source>
</evidence>
<sequence>RFDHLLEPVLTTHADHAALSFGIQSRECLFVLVGSSLTAMELVITLNIWVLGRFRVDDPHILNNVAFEMSSHYGSEAFLEALFNPFYLTPQTVPEPWCFPFITSPLICSRSPARLLLASSPLLSSELDTLPLELDPSAEESSLSSD</sequence>
<keyword evidence="1" id="KW-0812">Transmembrane</keyword>
<protein>
    <recommendedName>
        <fullName evidence="4">Cytochrome P450</fullName>
    </recommendedName>
</protein>
<keyword evidence="1" id="KW-0472">Membrane</keyword>
<feature type="transmembrane region" description="Helical" evidence="1">
    <location>
        <begin position="29"/>
        <end position="51"/>
    </location>
</feature>
<reference evidence="2 3" key="1">
    <citation type="journal article" date="2021" name="BMC Genomics">
        <title>Datura genome reveals duplications of psychoactive alkaloid biosynthetic genes and high mutation rate following tissue culture.</title>
        <authorList>
            <person name="Rajewski A."/>
            <person name="Carter-House D."/>
            <person name="Stajich J."/>
            <person name="Litt A."/>
        </authorList>
    </citation>
    <scope>NUCLEOTIDE SEQUENCE [LARGE SCALE GENOMIC DNA]</scope>
    <source>
        <strain evidence="2">AR-01</strain>
    </source>
</reference>
<accession>A0ABS8VDN4</accession>
<evidence type="ECO:0008006" key="4">
    <source>
        <dbReference type="Google" id="ProtNLM"/>
    </source>
</evidence>